<gene>
    <name evidence="1" type="ordered locus">amb1102</name>
</gene>
<evidence type="ECO:0000313" key="1">
    <source>
        <dbReference type="EMBL" id="BAE49906.1"/>
    </source>
</evidence>
<reference evidence="1 2" key="1">
    <citation type="journal article" date="2005" name="DNA Res.">
        <title>Complete genome sequence of the facultative anaerobic magnetotactic bacterium Magnetospirillum sp. strain AMB-1.</title>
        <authorList>
            <person name="Matsunaga T."/>
            <person name="Okamura Y."/>
            <person name="Fukuda Y."/>
            <person name="Wahyudi A.T."/>
            <person name="Murase Y."/>
            <person name="Takeyama H."/>
        </authorList>
    </citation>
    <scope>NUCLEOTIDE SEQUENCE [LARGE SCALE GENOMIC DNA]</scope>
    <source>
        <strain evidence="2">ATCC 700264 / AMB-1</strain>
    </source>
</reference>
<sequence>MVLHFACDPHHGLRPSSELVRATAWRAAPSRPSLVRTAAVEMVVISAARSSRSKAMDNSRPASISRLQFSISSSPHIVCLA</sequence>
<evidence type="ECO:0000313" key="2">
    <source>
        <dbReference type="Proteomes" id="UP000007058"/>
    </source>
</evidence>
<dbReference type="EMBL" id="AP007255">
    <property type="protein sequence ID" value="BAE49906.1"/>
    <property type="molecule type" value="Genomic_DNA"/>
</dbReference>
<name>Q2W8B9_PARM1</name>
<dbReference type="Proteomes" id="UP000007058">
    <property type="component" value="Chromosome"/>
</dbReference>
<keyword evidence="2" id="KW-1185">Reference proteome</keyword>
<dbReference type="HOGENOM" id="CLU_2569740_0_0_5"/>
<accession>Q2W8B9</accession>
<protein>
    <submittedName>
        <fullName evidence="1">Uncharacterized protein</fullName>
    </submittedName>
</protein>
<proteinExistence type="predicted"/>
<dbReference type="AlphaFoldDB" id="Q2W8B9"/>
<organism evidence="1 2">
    <name type="scientific">Paramagnetospirillum magneticum (strain ATCC 700264 / AMB-1)</name>
    <name type="common">Magnetospirillum magneticum</name>
    <dbReference type="NCBI Taxonomy" id="342108"/>
    <lineage>
        <taxon>Bacteria</taxon>
        <taxon>Pseudomonadati</taxon>
        <taxon>Pseudomonadota</taxon>
        <taxon>Alphaproteobacteria</taxon>
        <taxon>Rhodospirillales</taxon>
        <taxon>Magnetospirillaceae</taxon>
        <taxon>Paramagnetospirillum</taxon>
    </lineage>
</organism>
<dbReference type="KEGG" id="mag:amb1102"/>